<evidence type="ECO:0000256" key="1">
    <source>
        <dbReference type="SAM" id="Phobius"/>
    </source>
</evidence>
<proteinExistence type="predicted"/>
<dbReference type="Proteomes" id="UP000782843">
    <property type="component" value="Unassembled WGS sequence"/>
</dbReference>
<evidence type="ECO:0000313" key="2">
    <source>
        <dbReference type="EMBL" id="MCA9382526.1"/>
    </source>
</evidence>
<dbReference type="AlphaFoldDB" id="A0A955RI78"/>
<keyword evidence="1" id="KW-0472">Membrane</keyword>
<organism evidence="2 3">
    <name type="scientific">Candidatus Dojkabacteria bacterium</name>
    <dbReference type="NCBI Taxonomy" id="2099670"/>
    <lineage>
        <taxon>Bacteria</taxon>
        <taxon>Candidatus Dojkabacteria</taxon>
    </lineage>
</organism>
<feature type="transmembrane region" description="Helical" evidence="1">
    <location>
        <begin position="12"/>
        <end position="35"/>
    </location>
</feature>
<dbReference type="InterPro" id="IPR014717">
    <property type="entry name" value="Transl_elong_EF1B/ribsomal_bS6"/>
</dbReference>
<keyword evidence="1" id="KW-0812">Transmembrane</keyword>
<accession>A0A955RI78</accession>
<reference evidence="2" key="1">
    <citation type="submission" date="2020-04" db="EMBL/GenBank/DDBJ databases">
        <authorList>
            <person name="Zhang T."/>
        </authorList>
    </citation>
    <scope>NUCLEOTIDE SEQUENCE</scope>
    <source>
        <strain evidence="2">HKST-UBA10</strain>
    </source>
</reference>
<name>A0A955RI78_9BACT</name>
<dbReference type="Gene3D" id="3.30.70.60">
    <property type="match status" value="1"/>
</dbReference>
<keyword evidence="1" id="KW-1133">Transmembrane helix</keyword>
<reference evidence="2" key="2">
    <citation type="journal article" date="2021" name="Microbiome">
        <title>Successional dynamics and alternative stable states in a saline activated sludge microbial community over 9 years.</title>
        <authorList>
            <person name="Wang Y."/>
            <person name="Ye J."/>
            <person name="Ju F."/>
            <person name="Liu L."/>
            <person name="Boyd J.A."/>
            <person name="Deng Y."/>
            <person name="Parks D.H."/>
            <person name="Jiang X."/>
            <person name="Yin X."/>
            <person name="Woodcroft B.J."/>
            <person name="Tyson G.W."/>
            <person name="Hugenholtz P."/>
            <person name="Polz M.F."/>
            <person name="Zhang T."/>
        </authorList>
    </citation>
    <scope>NUCLEOTIDE SEQUENCE</scope>
    <source>
        <strain evidence="2">HKST-UBA10</strain>
    </source>
</reference>
<protein>
    <submittedName>
        <fullName evidence="2">Uncharacterized protein</fullName>
    </submittedName>
</protein>
<sequence length="209" mass="23643">MDFKVQIKKIINVTTITVIVVVIEIALLGYGYSLLNSSISENKSQIKDNDITKLSIESQAKTLEDTNYFIKNNKILEDNFPKESEIENVVKEIEAIRAKSGVVDIDVLTEEGTEVNKETLFIKTHAEKDYKNTLKNVEQLRLTIVTKSDYKSTMDMIAKLEESSYLNNVYQLKISKESVSDSALETGSGGYEYIASEIGIIYYYQHNGD</sequence>
<gene>
    <name evidence="2" type="ORF">KC660_03915</name>
</gene>
<comment type="caution">
    <text evidence="2">The sequence shown here is derived from an EMBL/GenBank/DDBJ whole genome shotgun (WGS) entry which is preliminary data.</text>
</comment>
<evidence type="ECO:0000313" key="3">
    <source>
        <dbReference type="Proteomes" id="UP000782843"/>
    </source>
</evidence>
<dbReference type="EMBL" id="JAGQLG010000156">
    <property type="protein sequence ID" value="MCA9382526.1"/>
    <property type="molecule type" value="Genomic_DNA"/>
</dbReference>